<dbReference type="PANTHER" id="PTHR30349:SF93">
    <property type="entry name" value="FELS-2 PROPHAGE PROTEIN"/>
    <property type="match status" value="1"/>
</dbReference>
<dbReference type="CDD" id="cd00796">
    <property type="entry name" value="INT_Rci_Hp1_C"/>
    <property type="match status" value="1"/>
</dbReference>
<dbReference type="InterPro" id="IPR050090">
    <property type="entry name" value="Tyrosine_recombinase_XerCD"/>
</dbReference>
<dbReference type="Proteomes" id="UP000032266">
    <property type="component" value="Chromosome"/>
</dbReference>
<evidence type="ECO:0000256" key="2">
    <source>
        <dbReference type="ARBA" id="ARBA00023125"/>
    </source>
</evidence>
<dbReference type="GO" id="GO:0003677">
    <property type="term" value="F:DNA binding"/>
    <property type="evidence" value="ECO:0007669"/>
    <property type="project" value="UniProtKB-UniRule"/>
</dbReference>
<evidence type="ECO:0000256" key="1">
    <source>
        <dbReference type="ARBA" id="ARBA00022908"/>
    </source>
</evidence>
<dbReference type="InterPro" id="IPR002104">
    <property type="entry name" value="Integrase_catalytic"/>
</dbReference>
<dbReference type="PANTHER" id="PTHR30349">
    <property type="entry name" value="PHAGE INTEGRASE-RELATED"/>
    <property type="match status" value="1"/>
</dbReference>
<dbReference type="OrthoDB" id="9057547at2"/>
<dbReference type="Pfam" id="PF00589">
    <property type="entry name" value="Phage_integrase"/>
    <property type="match status" value="1"/>
</dbReference>
<evidence type="ECO:0000259" key="6">
    <source>
        <dbReference type="PROSITE" id="PS51900"/>
    </source>
</evidence>
<dbReference type="InterPro" id="IPR010998">
    <property type="entry name" value="Integrase_recombinase_N"/>
</dbReference>
<dbReference type="InterPro" id="IPR044068">
    <property type="entry name" value="CB"/>
</dbReference>
<dbReference type="PROSITE" id="PS51900">
    <property type="entry name" value="CB"/>
    <property type="match status" value="1"/>
</dbReference>
<dbReference type="Gene3D" id="1.10.443.10">
    <property type="entry name" value="Intergrase catalytic core"/>
    <property type="match status" value="1"/>
</dbReference>
<keyword evidence="1" id="KW-0229">DNA integration</keyword>
<protein>
    <submittedName>
        <fullName evidence="7">Site-specific recombinase XerD</fullName>
    </submittedName>
</protein>
<dbReference type="GO" id="GO:0006310">
    <property type="term" value="P:DNA recombination"/>
    <property type="evidence" value="ECO:0007669"/>
    <property type="project" value="UniProtKB-KW"/>
</dbReference>
<keyword evidence="2 4" id="KW-0238">DNA-binding</keyword>
<dbReference type="InterPro" id="IPR013762">
    <property type="entry name" value="Integrase-like_cat_sf"/>
</dbReference>
<dbReference type="GO" id="GO:0015074">
    <property type="term" value="P:DNA integration"/>
    <property type="evidence" value="ECO:0007669"/>
    <property type="project" value="UniProtKB-KW"/>
</dbReference>
<dbReference type="InterPro" id="IPR011010">
    <property type="entry name" value="DNA_brk_join_enz"/>
</dbReference>
<evidence type="ECO:0000313" key="7">
    <source>
        <dbReference type="EMBL" id="AJQ92231.1"/>
    </source>
</evidence>
<dbReference type="STRING" id="1445510.YC6258_00179"/>
<dbReference type="SUPFAM" id="SSF56349">
    <property type="entry name" value="DNA breaking-rejoining enzymes"/>
    <property type="match status" value="1"/>
</dbReference>
<name>A0A0C5VDD8_9GAMM</name>
<dbReference type="Gene3D" id="1.10.150.130">
    <property type="match status" value="1"/>
</dbReference>
<organism evidence="7 8">
    <name type="scientific">Gynuella sunshinyii YC6258</name>
    <dbReference type="NCBI Taxonomy" id="1445510"/>
    <lineage>
        <taxon>Bacteria</taxon>
        <taxon>Pseudomonadati</taxon>
        <taxon>Pseudomonadota</taxon>
        <taxon>Gammaproteobacteria</taxon>
        <taxon>Oceanospirillales</taxon>
        <taxon>Saccharospirillaceae</taxon>
        <taxon>Gynuella</taxon>
    </lineage>
</organism>
<feature type="domain" description="Tyr recombinase" evidence="5">
    <location>
        <begin position="156"/>
        <end position="319"/>
    </location>
</feature>
<dbReference type="PATRIC" id="fig|1445510.3.peg.174"/>
<proteinExistence type="predicted"/>
<accession>A0A0C5VDD8</accession>
<dbReference type="KEGG" id="gsn:YC6258_00179"/>
<reference evidence="7 8" key="1">
    <citation type="submission" date="2014-01" db="EMBL/GenBank/DDBJ databases">
        <title>Full genme sequencing of cellulolytic bacterium Gynuella sunshinyii YC6258T gen. nov., sp. nov.</title>
        <authorList>
            <person name="Khan H."/>
            <person name="Chung E.J."/>
            <person name="Chung Y.R."/>
        </authorList>
    </citation>
    <scope>NUCLEOTIDE SEQUENCE [LARGE SCALE GENOMIC DNA]</scope>
    <source>
        <strain evidence="7 8">YC6258</strain>
    </source>
</reference>
<dbReference type="RefSeq" id="WP_044615358.1">
    <property type="nucleotide sequence ID" value="NZ_CP007142.1"/>
</dbReference>
<sequence>MAIYKTSTGWQVRFAFDGKQYKKNLKSRREALSWESQTRLKLEKGETLVPKYDKRRLSDLVTEWYNFHGHSLKTGSTRQKELVRIIEEIGNPVAAKFKASDFAEYRVKKLAEGTSENTLNHYHIYLSAVFSELIRAGEWTLDNPLKRIKKMKTSESDMAYLSTSEICRLLASCEISDNPQLIAPVKLCLATGARWGEATSLQWPQLKPDRVTFTDTKNGKNRTVPISLELYQELKSRGRSYGTMFPGDFKRSFNTALKRAEISLPSGQKTHVLRHTFASHFIMNGGDLLTLQKVLGHGSLDMVLKYAHLAPEHLEQALQFNPLKTISP</sequence>
<keyword evidence="3" id="KW-0233">DNA recombination</keyword>
<evidence type="ECO:0000259" key="5">
    <source>
        <dbReference type="PROSITE" id="PS51898"/>
    </source>
</evidence>
<dbReference type="HOGENOM" id="CLU_027562_44_0_6"/>
<evidence type="ECO:0000256" key="3">
    <source>
        <dbReference type="ARBA" id="ARBA00023172"/>
    </source>
</evidence>
<dbReference type="Pfam" id="PF24624">
    <property type="entry name" value="Int_N"/>
    <property type="match status" value="1"/>
</dbReference>
<dbReference type="InterPro" id="IPR057084">
    <property type="entry name" value="Int_N"/>
</dbReference>
<evidence type="ECO:0000256" key="4">
    <source>
        <dbReference type="PROSITE-ProRule" id="PRU01248"/>
    </source>
</evidence>
<keyword evidence="8" id="KW-1185">Reference proteome</keyword>
<gene>
    <name evidence="7" type="ORF">YC6258_00179</name>
</gene>
<dbReference type="PROSITE" id="PS51898">
    <property type="entry name" value="TYR_RECOMBINASE"/>
    <property type="match status" value="1"/>
</dbReference>
<dbReference type="AlphaFoldDB" id="A0A0C5VDD8"/>
<dbReference type="EMBL" id="CP007142">
    <property type="protein sequence ID" value="AJQ92231.1"/>
    <property type="molecule type" value="Genomic_DNA"/>
</dbReference>
<evidence type="ECO:0000313" key="8">
    <source>
        <dbReference type="Proteomes" id="UP000032266"/>
    </source>
</evidence>
<feature type="domain" description="Core-binding (CB)" evidence="6">
    <location>
        <begin position="55"/>
        <end position="134"/>
    </location>
</feature>